<sequence length="39" mass="4363">MDAVLVSCWGRGGVWMRRCSSRTAGFLEYKGKPRPADFA</sequence>
<protein>
    <submittedName>
        <fullName evidence="1">Uncharacterized protein</fullName>
    </submittedName>
</protein>
<name>D8IQ80_HERSS</name>
<accession>D8IQ80</accession>
<reference evidence="1 2" key="1">
    <citation type="submission" date="2010-04" db="EMBL/GenBank/DDBJ databases">
        <title>The genome of Herbaspirillum seropedicae SmR1, an endophytic, nitrogen-fixing, plant-growth promoting beta-Proteobacteria.</title>
        <authorList>
            <person name="Pedrosa F.O."/>
            <person name="Monteiro R.A."/>
            <person name="Wassem R."/>
            <person name="Cruz L.M."/>
            <person name="Ayub R.A."/>
            <person name="Colauto N.B."/>
            <person name="Fernandez M.A."/>
            <person name="Fungaro M.H.P."/>
            <person name="Grisard E.C."/>
            <person name="Hungria M."/>
            <person name="Madeira H.M.F."/>
            <person name="Nodari R.O."/>
            <person name="Osaku C.A."/>
            <person name="Petzl-Erler M.L."/>
            <person name="Terenzi H."/>
            <person name="Vieira L.G.E."/>
            <person name="Almeida M.I.M."/>
            <person name="Alves L.R."/>
            <person name="Arantes O.M.N."/>
            <person name="Balsanelli E."/>
            <person name="Barcellos F.G."/>
            <person name="Baura V.A."/>
            <person name="Binde D.R."/>
            <person name="Campo R.J."/>
            <person name="Chubatsu L.S."/>
            <person name="Chueire L.M.O."/>
            <person name="Ciferri R.R."/>
            <person name="Correa L.C."/>
            <person name="da Conceicao Silva J.L."/>
            <person name="Dabul A.N.G."/>
            <person name="Dambros B.P."/>
            <person name="Faoro H."/>
            <person name="Favetti A."/>
            <person name="Friedermann G."/>
            <person name="Furlaneto M.C."/>
            <person name="Gasques L.S."/>
            <person name="Gimenes C.C.T."/>
            <person name="Gioppo N.M.R."/>
            <person name="Glienke-Blanco C."/>
            <person name="Godoy L.P."/>
            <person name="Guerra M.P."/>
            <person name="Karp S."/>
            <person name="Kava-Cordeiro V."/>
            <person name="Margarido V.P."/>
            <person name="Mathioni S.M."/>
            <person name="Menck-Soares M.A."/>
            <person name="Murace N.K."/>
            <person name="Nicolas M.F."/>
            <person name="Oliveira C.E.C."/>
            <person name="Pagnan N.A.B."/>
            <person name="Pamphile J.A."/>
            <person name="Patussi E.V."/>
            <person name="Pereira L.F.P."/>
            <person name="Pereira-Ferrari L."/>
            <person name="Pinto F.G.S."/>
            <person name="Precoma C."/>
            <person name="Prioli A.J."/>
            <person name="Prioli S.M.A.P."/>
            <person name="Raittz R.T."/>
            <person name="Ramos H.J.O."/>
            <person name="Ribeiro E.M.S.F."/>
            <person name="Rigo L.U."/>
            <person name="Rocha C.L.M.S.C."/>
            <person name="Rocha S.N."/>
            <person name="Santos K."/>
            <person name="Satori D."/>
            <person name="Silva A.G."/>
            <person name="Simao R.C.G."/>
            <person name="Soares M.A.M."/>
            <person name="Souza E.M."/>
            <person name="Steffens M.B.R."/>
            <person name="Steindel M."/>
            <person name="Tadra-Sfeir M.Z."/>
            <person name="Takahashi E.K."/>
            <person name="Torres R.A."/>
            <person name="Valle J.S."/>
            <person name="Vernal J.I."/>
            <person name="Vilas-Boas L.A."/>
            <person name="Watanabe M.A.E."/>
            <person name="Weiss V.A."/>
            <person name="Yates M.A."/>
            <person name="Souza E.M."/>
        </authorList>
    </citation>
    <scope>NUCLEOTIDE SEQUENCE [LARGE SCALE GENOMIC DNA]</scope>
    <source>
        <strain evidence="1 2">SmR1</strain>
    </source>
</reference>
<dbReference type="EMBL" id="CP002039">
    <property type="protein sequence ID" value="ADJ63126.1"/>
    <property type="molecule type" value="Genomic_DNA"/>
</dbReference>
<dbReference type="Proteomes" id="UP000000329">
    <property type="component" value="Chromosome"/>
</dbReference>
<dbReference type="AlphaFoldDB" id="D8IQ80"/>
<proteinExistence type="predicted"/>
<keyword evidence="2" id="KW-1185">Reference proteome</keyword>
<dbReference type="KEGG" id="hse:Hsero_1613"/>
<dbReference type="HOGENOM" id="CLU_3310923_0_0_4"/>
<evidence type="ECO:0000313" key="1">
    <source>
        <dbReference type="EMBL" id="ADJ63126.1"/>
    </source>
</evidence>
<organism evidence="1 2">
    <name type="scientific">Herbaspirillum seropedicae (strain SmR1)</name>
    <dbReference type="NCBI Taxonomy" id="757424"/>
    <lineage>
        <taxon>Bacteria</taxon>
        <taxon>Pseudomonadati</taxon>
        <taxon>Pseudomonadota</taxon>
        <taxon>Betaproteobacteria</taxon>
        <taxon>Burkholderiales</taxon>
        <taxon>Oxalobacteraceae</taxon>
        <taxon>Herbaspirillum</taxon>
    </lineage>
</organism>
<gene>
    <name evidence="1" type="ordered locus">Hsero_1613</name>
</gene>
<evidence type="ECO:0000313" key="2">
    <source>
        <dbReference type="Proteomes" id="UP000000329"/>
    </source>
</evidence>
<dbReference type="STRING" id="757424.Hsero_1613"/>